<feature type="non-terminal residue" evidence="1">
    <location>
        <position position="513"/>
    </location>
</feature>
<dbReference type="GeneID" id="25259536"/>
<dbReference type="VEuPathDB" id="MicrosporidiaDB:DI09_317p10"/>
<sequence>SKSRCAAETAKGIQNLVNGNFLVNGEQIQLPGLPFPSHHLWEMMNAKEKRDYNVEVTLHKRQSDGSIFSILKFNHMHFLLHEEDAFLFKENEIEAKLVSDHFKLCHEKLPLRVAFNSKMVGSDDPIIAFQSNYNNQDETVRLFDRDGFEYGEVSDGNILELKNPAKFIGELSSSDSRRFHINSFCSFSLEDQSLLDAFLTRGVLFNFAMDSHIFTLENEAQSFYFFNSYNGPAKDFYVMKKESDEYFAVIKGEKFKIHPPAGIEGNFLVSSNLPFLFVSVEKSFQIIIPVSLPPPGGSYNFTFVKATCKDDHFNIEGHDREIDLAIVYWLVFLRYYDRAMQYVSLYTSVSFKLTELELVILRNILEIKYRDLEYLVIEAWANHLLDENSIFFKGFLNQQDKIKKITYIANLIPVIPFKYKRLLFSFLPDINEDKYLWAYSNKLEIGSSRGKSSKLQPNIPILMETTNDAHYKRSLDLFSKVQPKHWNEFDYFDFPSFLSFINHLAQSSKDLTD</sequence>
<evidence type="ECO:0000313" key="2">
    <source>
        <dbReference type="Proteomes" id="UP000029725"/>
    </source>
</evidence>
<dbReference type="EMBL" id="JMKJ01000241">
    <property type="protein sequence ID" value="KGG51578.1"/>
    <property type="molecule type" value="Genomic_DNA"/>
</dbReference>
<accession>A0A098VRA3</accession>
<dbReference type="RefSeq" id="XP_013238014.1">
    <property type="nucleotide sequence ID" value="XM_013382560.1"/>
</dbReference>
<keyword evidence="2" id="KW-1185">Reference proteome</keyword>
<dbReference type="AlphaFoldDB" id="A0A098VRA3"/>
<comment type="caution">
    <text evidence="1">The sequence shown here is derived from an EMBL/GenBank/DDBJ whole genome shotgun (WGS) entry which is preliminary data.</text>
</comment>
<organism evidence="1 2">
    <name type="scientific">Mitosporidium daphniae</name>
    <dbReference type="NCBI Taxonomy" id="1485682"/>
    <lineage>
        <taxon>Eukaryota</taxon>
        <taxon>Fungi</taxon>
        <taxon>Fungi incertae sedis</taxon>
        <taxon>Microsporidia</taxon>
        <taxon>Mitosporidium</taxon>
    </lineage>
</organism>
<dbReference type="HOGENOM" id="CLU_531649_0_0_1"/>
<evidence type="ECO:0000313" key="1">
    <source>
        <dbReference type="EMBL" id="KGG51578.1"/>
    </source>
</evidence>
<proteinExistence type="predicted"/>
<name>A0A098VRA3_9MICR</name>
<protein>
    <submittedName>
        <fullName evidence="1">Uncharacterized protein</fullName>
    </submittedName>
</protein>
<reference evidence="1 2" key="1">
    <citation type="submission" date="2014-04" db="EMBL/GenBank/DDBJ databases">
        <title>A new species of microsporidia sheds light on the evolution of extreme parasitism.</title>
        <authorList>
            <person name="Haag K.L."/>
            <person name="James T.Y."/>
            <person name="Larsson R."/>
            <person name="Schaer T.M."/>
            <person name="Refardt D."/>
            <person name="Pombert J.-F."/>
            <person name="Ebert D."/>
        </authorList>
    </citation>
    <scope>NUCLEOTIDE SEQUENCE [LARGE SCALE GENOMIC DNA]</scope>
    <source>
        <strain evidence="1 2">UGP3</strain>
        <tissue evidence="1">Spores</tissue>
    </source>
</reference>
<feature type="non-terminal residue" evidence="1">
    <location>
        <position position="1"/>
    </location>
</feature>
<gene>
    <name evidence="1" type="ORF">DI09_317p10</name>
</gene>
<dbReference type="Proteomes" id="UP000029725">
    <property type="component" value="Unassembled WGS sequence"/>
</dbReference>